<comment type="similarity">
    <text evidence="1 3">Belongs to the TPP enzyme family.</text>
</comment>
<dbReference type="GO" id="GO:0019310">
    <property type="term" value="P:inositol catabolic process"/>
    <property type="evidence" value="ECO:0007669"/>
    <property type="project" value="InterPro"/>
</dbReference>
<dbReference type="GO" id="GO:0009097">
    <property type="term" value="P:isoleucine biosynthetic process"/>
    <property type="evidence" value="ECO:0007669"/>
    <property type="project" value="TreeGrafter"/>
</dbReference>
<dbReference type="GO" id="GO:0016823">
    <property type="term" value="F:hydrolase activity, acting on acid carbon-carbon bonds, in ketonic substances"/>
    <property type="evidence" value="ECO:0007669"/>
    <property type="project" value="InterPro"/>
</dbReference>
<keyword evidence="2 3" id="KW-0786">Thiamine pyrophosphate</keyword>
<dbReference type="PANTHER" id="PTHR18968:SF9">
    <property type="entry name" value="3D-(3,5_4)-TRIHYDROXYCYCLOHEXANE-1,2-DIONE HYDROLASE"/>
    <property type="match status" value="1"/>
</dbReference>
<evidence type="ECO:0000259" key="6">
    <source>
        <dbReference type="Pfam" id="PF02776"/>
    </source>
</evidence>
<dbReference type="PANTHER" id="PTHR18968">
    <property type="entry name" value="THIAMINE PYROPHOSPHATE ENZYMES"/>
    <property type="match status" value="1"/>
</dbReference>
<reference evidence="7 8" key="1">
    <citation type="submission" date="2016-10" db="EMBL/GenBank/DDBJ databases">
        <authorList>
            <person name="de Groot N.N."/>
        </authorList>
    </citation>
    <scope>NUCLEOTIDE SEQUENCE [LARGE SCALE GENOMIC DNA]</scope>
    <source>
        <strain evidence="7 8">ATCC 35022</strain>
    </source>
</reference>
<evidence type="ECO:0000313" key="8">
    <source>
        <dbReference type="Proteomes" id="UP000199071"/>
    </source>
</evidence>
<feature type="domain" description="Thiamine pyrophosphate enzyme central" evidence="4">
    <location>
        <begin position="219"/>
        <end position="347"/>
    </location>
</feature>
<dbReference type="Gene3D" id="3.40.50.1220">
    <property type="entry name" value="TPP-binding domain"/>
    <property type="match status" value="1"/>
</dbReference>
<protein>
    <submittedName>
        <fullName evidence="7">3D-(3,5/4)-trihydroxycyclohexane-1,2-dione acylhydrolase (Decyclizing)</fullName>
    </submittedName>
</protein>
<dbReference type="CDD" id="cd07035">
    <property type="entry name" value="TPP_PYR_POX_like"/>
    <property type="match status" value="1"/>
</dbReference>
<evidence type="ECO:0000256" key="1">
    <source>
        <dbReference type="ARBA" id="ARBA00007812"/>
    </source>
</evidence>
<dbReference type="AlphaFoldDB" id="A0A1G6CBX4"/>
<dbReference type="GO" id="GO:0000287">
    <property type="term" value="F:magnesium ion binding"/>
    <property type="evidence" value="ECO:0007669"/>
    <property type="project" value="InterPro"/>
</dbReference>
<keyword evidence="8" id="KW-1185">Reference proteome</keyword>
<evidence type="ECO:0000256" key="2">
    <source>
        <dbReference type="ARBA" id="ARBA00023052"/>
    </source>
</evidence>
<dbReference type="Pfam" id="PF02776">
    <property type="entry name" value="TPP_enzyme_N"/>
    <property type="match status" value="1"/>
</dbReference>
<dbReference type="Pfam" id="PF00205">
    <property type="entry name" value="TPP_enzyme_M"/>
    <property type="match status" value="1"/>
</dbReference>
<feature type="domain" description="Thiamine pyrophosphate enzyme N-terminal TPP-binding" evidence="6">
    <location>
        <begin position="59"/>
        <end position="130"/>
    </location>
</feature>
<evidence type="ECO:0000313" key="7">
    <source>
        <dbReference type="EMBL" id="SDB30390.1"/>
    </source>
</evidence>
<dbReference type="InterPro" id="IPR012001">
    <property type="entry name" value="Thiamin_PyroP_enz_TPP-bd_dom"/>
</dbReference>
<dbReference type="Pfam" id="PF02775">
    <property type="entry name" value="TPP_enzyme_C"/>
    <property type="match status" value="1"/>
</dbReference>
<dbReference type="Proteomes" id="UP000199071">
    <property type="component" value="Unassembled WGS sequence"/>
</dbReference>
<dbReference type="GO" id="GO:0030976">
    <property type="term" value="F:thiamine pyrophosphate binding"/>
    <property type="evidence" value="ECO:0007669"/>
    <property type="project" value="InterPro"/>
</dbReference>
<organism evidence="7 8">
    <name type="scientific">Bauldia litoralis</name>
    <dbReference type="NCBI Taxonomy" id="665467"/>
    <lineage>
        <taxon>Bacteria</taxon>
        <taxon>Pseudomonadati</taxon>
        <taxon>Pseudomonadota</taxon>
        <taxon>Alphaproteobacteria</taxon>
        <taxon>Hyphomicrobiales</taxon>
        <taxon>Kaistiaceae</taxon>
        <taxon>Bauldia</taxon>
    </lineage>
</organism>
<dbReference type="InterPro" id="IPR030817">
    <property type="entry name" value="Myo_inos_IolD"/>
</dbReference>
<dbReference type="InterPro" id="IPR029061">
    <property type="entry name" value="THDP-binding"/>
</dbReference>
<dbReference type="OrthoDB" id="3194735at2"/>
<feature type="domain" description="Thiamine pyrophosphate enzyme TPP-binding" evidence="5">
    <location>
        <begin position="416"/>
        <end position="568"/>
    </location>
</feature>
<accession>A0A1G6CBX4</accession>
<dbReference type="InterPro" id="IPR029035">
    <property type="entry name" value="DHS-like_NAD/FAD-binding_dom"/>
</dbReference>
<dbReference type="InterPro" id="IPR012000">
    <property type="entry name" value="Thiamin_PyroP_enz_cen_dom"/>
</dbReference>
<keyword evidence="7" id="KW-0378">Hydrolase</keyword>
<dbReference type="GO" id="GO:0003984">
    <property type="term" value="F:acetolactate synthase activity"/>
    <property type="evidence" value="ECO:0007669"/>
    <property type="project" value="TreeGrafter"/>
</dbReference>
<evidence type="ECO:0000259" key="4">
    <source>
        <dbReference type="Pfam" id="PF00205"/>
    </source>
</evidence>
<dbReference type="SUPFAM" id="SSF52467">
    <property type="entry name" value="DHS-like NAD/FAD-binding domain"/>
    <property type="match status" value="1"/>
</dbReference>
<gene>
    <name evidence="7" type="ORF">SAMN02982931_02305</name>
</gene>
<dbReference type="GO" id="GO:0005948">
    <property type="term" value="C:acetolactate synthase complex"/>
    <property type="evidence" value="ECO:0007669"/>
    <property type="project" value="TreeGrafter"/>
</dbReference>
<dbReference type="RefSeq" id="WP_090876573.1">
    <property type="nucleotide sequence ID" value="NZ_FMXQ01000004.1"/>
</dbReference>
<dbReference type="GO" id="GO:0009099">
    <property type="term" value="P:L-valine biosynthetic process"/>
    <property type="evidence" value="ECO:0007669"/>
    <property type="project" value="TreeGrafter"/>
</dbReference>
<evidence type="ECO:0000259" key="5">
    <source>
        <dbReference type="Pfam" id="PF02775"/>
    </source>
</evidence>
<name>A0A1G6CBX4_9HYPH</name>
<dbReference type="SUPFAM" id="SSF52518">
    <property type="entry name" value="Thiamin diphosphate-binding fold (THDP-binding)"/>
    <property type="match status" value="2"/>
</dbReference>
<dbReference type="STRING" id="665467.SAMN02982931_02305"/>
<proteinExistence type="inferred from homology"/>
<dbReference type="GO" id="GO:0050660">
    <property type="term" value="F:flavin adenine dinucleotide binding"/>
    <property type="evidence" value="ECO:0007669"/>
    <property type="project" value="TreeGrafter"/>
</dbReference>
<dbReference type="Gene3D" id="3.40.50.970">
    <property type="match status" value="2"/>
</dbReference>
<dbReference type="InterPro" id="IPR045229">
    <property type="entry name" value="TPP_enz"/>
</dbReference>
<dbReference type="EMBL" id="FMXQ01000004">
    <property type="protein sequence ID" value="SDB30390.1"/>
    <property type="molecule type" value="Genomic_DNA"/>
</dbReference>
<sequence length="613" mass="66073">MKTVRLTMAQALVRYLTAQKIVIDHEEVPLFGGVFAIFGHGNVTCLGEALEPVRDVLPTWRGQNEQSMALAAIGYTKMKKRRQIMVSLSSIGPGATNMVTAAAVAMANRLPLLVLAGDTFASRIPDPVLQQVERFDDPTISVNDCFKPVVRYWDRISRPEQIIGSLPQAVATMLDPATCGPAFIGLAQDAQAEAYDYPEAFFAETVHRIPRARPDADSIREAVSLLRKAKKPLIIAGGGVHWSLANDAVGAFAEKHNVPVAETINGRTSLVHDHPMNVGPVGINGSTSGNALAREADVILAVGTRLQDFVTASWTLFPESAQIIGLNAARFDAAKHRSLAVVGDALVGIEEMSDALTDWQAPGSWSKKGAKAYGAWNDLIDKNSGPTNAEVPTYAQVVGAINRICDPTDLALTAAGGLPGELCQNWRAKTPATFDCEFGYSCMGYEIAGAWGAKMADPDRDIISMIGDGSYLMMNSDIYSTVLTGHKLIIVVMDNGGFAVINRLQNAKGSKSFNNLIADCKIENLVEVDFEKHAASMGALAETVHSIGELEQAFNRAKQADRTSVIVVKVQSHEWTPGDAWWETGVPEVSTRKEVRAARAEHEEGKGKQRVGV</sequence>
<dbReference type="NCBIfam" id="TIGR04377">
    <property type="entry name" value="myo_inos_iolD"/>
    <property type="match status" value="1"/>
</dbReference>
<evidence type="ECO:0000256" key="3">
    <source>
        <dbReference type="RuleBase" id="RU362132"/>
    </source>
</evidence>
<dbReference type="InterPro" id="IPR011766">
    <property type="entry name" value="TPP_enzyme_TPP-bd"/>
</dbReference>